<dbReference type="InterPro" id="IPR000718">
    <property type="entry name" value="Peptidase_M13"/>
</dbReference>
<dbReference type="Gene3D" id="3.40.390.10">
    <property type="entry name" value="Collagenase (Catalytic Domain)"/>
    <property type="match status" value="1"/>
</dbReference>
<dbReference type="GO" id="GO:0004222">
    <property type="term" value="F:metalloendopeptidase activity"/>
    <property type="evidence" value="ECO:0007669"/>
    <property type="project" value="InterPro"/>
</dbReference>
<dbReference type="Pfam" id="PF01431">
    <property type="entry name" value="Peptidase_M13"/>
    <property type="match status" value="1"/>
</dbReference>
<dbReference type="SUPFAM" id="SSF55486">
    <property type="entry name" value="Metalloproteases ('zincins'), catalytic domain"/>
    <property type="match status" value="1"/>
</dbReference>
<evidence type="ECO:0000313" key="10">
    <source>
        <dbReference type="EMBL" id="QEH62246.1"/>
    </source>
</evidence>
<sequence>MSTKIRPQDNFYDYVNKDWIDKAELPSGYAAWGSFEMLHKKSVDDINDLIDKLIKDKNNLNEDQRKIVTVYENYLNFKMRDEQGITPILPLIEEIDKLESKENFTEFLINFYKKYGFGFFHSKSIDADFEDSNLRALMIGSMGLGMGDRDFYDPSHVRHEEIKSAYKVYIEDIIKASKLKFNTDNLFEMNYDLEYRISQSMLKKEEFRNIDNINNVVTIDELTSYCDFIDWNKYLTSTGHAKAKKIILLEPKFMKALNKELKEIGLENLKDILKLDIITSYAGILTTELHKINFNFAKVFSGVKEMRPEKERALSFTEGLVGELIGQEYVKLHFSKEAKENVLKIVDDLIKVYSKRINQLEWMSDTTKAKAIEKLNTFETKIGYPDKFEDYSGIEVRSYEDGGSLFENRSNIAKHFREKNLREINLPVDKTKWHMSPQTVNAYYNPQANEICFPAAILQSPFYDINEPLAKNLGGIGAVIGHEVSHGFDDEGSRFDKDGNLSNWWTEEDYKQYNSRTEKLVDQYSAYEVDGSKVNGKLTLGENIGDLGGVSAALDICLEQAPDDLKLFFENYAYVWRRKSTAEMLNTRLLTDPHSPEEFRCNGVLVNVDKFHEVYETSEGDKMYKPKNERIKIW</sequence>
<dbReference type="EMBL" id="CP043026">
    <property type="protein sequence ID" value="QEH62246.1"/>
    <property type="molecule type" value="Genomic_DNA"/>
</dbReference>
<name>A0A5B9Y690_9MOLU</name>
<dbReference type="Pfam" id="PF05649">
    <property type="entry name" value="Peptidase_M13_N"/>
    <property type="match status" value="1"/>
</dbReference>
<evidence type="ECO:0000256" key="5">
    <source>
        <dbReference type="ARBA" id="ARBA00022801"/>
    </source>
</evidence>
<dbReference type="GO" id="GO:0046872">
    <property type="term" value="F:metal ion binding"/>
    <property type="evidence" value="ECO:0007669"/>
    <property type="project" value="UniProtKB-KW"/>
</dbReference>
<comment type="similarity">
    <text evidence="2">Belongs to the peptidase M13 family.</text>
</comment>
<protein>
    <submittedName>
        <fullName evidence="10">Endopeptidase O</fullName>
    </submittedName>
</protein>
<keyword evidence="5" id="KW-0378">Hydrolase</keyword>
<evidence type="ECO:0000256" key="2">
    <source>
        <dbReference type="ARBA" id="ARBA00007357"/>
    </source>
</evidence>
<gene>
    <name evidence="10" type="primary">pepO</name>
    <name evidence="10" type="ORF">SCHIN_v1c10530</name>
</gene>
<feature type="domain" description="Peptidase M13 N-terminal" evidence="9">
    <location>
        <begin position="7"/>
        <end position="385"/>
    </location>
</feature>
<dbReference type="CDD" id="cd08662">
    <property type="entry name" value="M13"/>
    <property type="match status" value="1"/>
</dbReference>
<comment type="cofactor">
    <cofactor evidence="1">
        <name>Zn(2+)</name>
        <dbReference type="ChEBI" id="CHEBI:29105"/>
    </cofactor>
</comment>
<dbReference type="RefSeq" id="WP_166508610.1">
    <property type="nucleotide sequence ID" value="NZ_CP043026.1"/>
</dbReference>
<evidence type="ECO:0000256" key="1">
    <source>
        <dbReference type="ARBA" id="ARBA00001947"/>
    </source>
</evidence>
<dbReference type="KEGG" id="schi:SCHIN_v1c10530"/>
<evidence type="ECO:0000259" key="9">
    <source>
        <dbReference type="Pfam" id="PF05649"/>
    </source>
</evidence>
<evidence type="ECO:0000256" key="3">
    <source>
        <dbReference type="ARBA" id="ARBA00022670"/>
    </source>
</evidence>
<keyword evidence="7" id="KW-0482">Metalloprotease</keyword>
<dbReference type="InterPro" id="IPR018497">
    <property type="entry name" value="Peptidase_M13_C"/>
</dbReference>
<dbReference type="Proteomes" id="UP000323144">
    <property type="component" value="Chromosome"/>
</dbReference>
<evidence type="ECO:0000256" key="4">
    <source>
        <dbReference type="ARBA" id="ARBA00022723"/>
    </source>
</evidence>
<reference evidence="10 11" key="1">
    <citation type="submission" date="2019-08" db="EMBL/GenBank/DDBJ databases">
        <title>Complete genome sequence of Spiroplasma chinense CCH (DSM 19755).</title>
        <authorList>
            <person name="Shen H.-Y."/>
            <person name="Lin Y.-C."/>
            <person name="Chou L."/>
            <person name="Kuo C.-H."/>
        </authorList>
    </citation>
    <scope>NUCLEOTIDE SEQUENCE [LARGE SCALE GENOMIC DNA]</scope>
    <source>
        <strain evidence="10 11">CCH</strain>
    </source>
</reference>
<keyword evidence="6" id="KW-0862">Zinc</keyword>
<accession>A0A5B9Y690</accession>
<keyword evidence="11" id="KW-1185">Reference proteome</keyword>
<evidence type="ECO:0000259" key="8">
    <source>
        <dbReference type="Pfam" id="PF01431"/>
    </source>
</evidence>
<dbReference type="InterPro" id="IPR008753">
    <property type="entry name" value="Peptidase_M13_N"/>
</dbReference>
<proteinExistence type="inferred from homology"/>
<dbReference type="PROSITE" id="PS51885">
    <property type="entry name" value="NEPRILYSIN"/>
    <property type="match status" value="1"/>
</dbReference>
<dbReference type="PANTHER" id="PTHR11733:SF167">
    <property type="entry name" value="FI17812P1-RELATED"/>
    <property type="match status" value="1"/>
</dbReference>
<dbReference type="GO" id="GO:0016485">
    <property type="term" value="P:protein processing"/>
    <property type="evidence" value="ECO:0007669"/>
    <property type="project" value="TreeGrafter"/>
</dbReference>
<dbReference type="InterPro" id="IPR042089">
    <property type="entry name" value="Peptidase_M13_dom_2"/>
</dbReference>
<evidence type="ECO:0000256" key="7">
    <source>
        <dbReference type="ARBA" id="ARBA00023049"/>
    </source>
</evidence>
<evidence type="ECO:0000313" key="11">
    <source>
        <dbReference type="Proteomes" id="UP000323144"/>
    </source>
</evidence>
<dbReference type="InterPro" id="IPR024079">
    <property type="entry name" value="MetalloPept_cat_dom_sf"/>
</dbReference>
<dbReference type="AlphaFoldDB" id="A0A5B9Y690"/>
<keyword evidence="4" id="KW-0479">Metal-binding</keyword>
<keyword evidence="3" id="KW-0645">Protease</keyword>
<evidence type="ECO:0000256" key="6">
    <source>
        <dbReference type="ARBA" id="ARBA00022833"/>
    </source>
</evidence>
<dbReference type="PANTHER" id="PTHR11733">
    <property type="entry name" value="ZINC METALLOPROTEASE FAMILY M13 NEPRILYSIN-RELATED"/>
    <property type="match status" value="1"/>
</dbReference>
<organism evidence="10 11">
    <name type="scientific">Spiroplasma chinense</name>
    <dbReference type="NCBI Taxonomy" id="216932"/>
    <lineage>
        <taxon>Bacteria</taxon>
        <taxon>Bacillati</taxon>
        <taxon>Mycoplasmatota</taxon>
        <taxon>Mollicutes</taxon>
        <taxon>Entomoplasmatales</taxon>
        <taxon>Spiroplasmataceae</taxon>
        <taxon>Spiroplasma</taxon>
    </lineage>
</organism>
<feature type="domain" description="Peptidase M13 C-terminal" evidence="8">
    <location>
        <begin position="441"/>
        <end position="630"/>
    </location>
</feature>
<dbReference type="Gene3D" id="1.10.1380.10">
    <property type="entry name" value="Neutral endopeptidase , domain2"/>
    <property type="match status" value="1"/>
</dbReference>
<dbReference type="PRINTS" id="PR00786">
    <property type="entry name" value="NEPRILYSIN"/>
</dbReference>
<dbReference type="GO" id="GO:0005886">
    <property type="term" value="C:plasma membrane"/>
    <property type="evidence" value="ECO:0007669"/>
    <property type="project" value="TreeGrafter"/>
</dbReference>